<dbReference type="GO" id="GO:0000977">
    <property type="term" value="F:RNA polymerase II transcription regulatory region sequence-specific DNA binding"/>
    <property type="evidence" value="ECO:0007669"/>
    <property type="project" value="UniProtKB-ARBA"/>
</dbReference>
<reference evidence="17 18" key="1">
    <citation type="journal article" date="2007" name="Nature">
        <title>Evolution of genes and genomes on the Drosophila phylogeny.</title>
        <authorList>
            <consortium name="Drosophila 12 Genomes Consortium"/>
            <person name="Clark A.G."/>
            <person name="Eisen M.B."/>
            <person name="Smith D.R."/>
            <person name="Bergman C.M."/>
            <person name="Oliver B."/>
            <person name="Markow T.A."/>
            <person name="Kaufman T.C."/>
            <person name="Kellis M."/>
            <person name="Gelbart W."/>
            <person name="Iyer V.N."/>
            <person name="Pollard D.A."/>
            <person name="Sackton T.B."/>
            <person name="Larracuente A.M."/>
            <person name="Singh N.D."/>
            <person name="Abad J.P."/>
            <person name="Abt D.N."/>
            <person name="Adryan B."/>
            <person name="Aguade M."/>
            <person name="Akashi H."/>
            <person name="Anderson W.W."/>
            <person name="Aquadro C.F."/>
            <person name="Ardell D.H."/>
            <person name="Arguello R."/>
            <person name="Artieri C.G."/>
            <person name="Barbash D.A."/>
            <person name="Barker D."/>
            <person name="Barsanti P."/>
            <person name="Batterham P."/>
            <person name="Batzoglou S."/>
            <person name="Begun D."/>
            <person name="Bhutkar A."/>
            <person name="Blanco E."/>
            <person name="Bosak S.A."/>
            <person name="Bradley R.K."/>
            <person name="Brand A.D."/>
            <person name="Brent M.R."/>
            <person name="Brooks A.N."/>
            <person name="Brown R.H."/>
            <person name="Butlin R.K."/>
            <person name="Caggese C."/>
            <person name="Calvi B.R."/>
            <person name="Bernardo de Carvalho A."/>
            <person name="Caspi A."/>
            <person name="Castrezana S."/>
            <person name="Celniker S.E."/>
            <person name="Chang J.L."/>
            <person name="Chapple C."/>
            <person name="Chatterji S."/>
            <person name="Chinwalla A."/>
            <person name="Civetta A."/>
            <person name="Clifton S.W."/>
            <person name="Comeron J.M."/>
            <person name="Costello J.C."/>
            <person name="Coyne J.A."/>
            <person name="Daub J."/>
            <person name="David R.G."/>
            <person name="Delcher A.L."/>
            <person name="Delehaunty K."/>
            <person name="Do C.B."/>
            <person name="Ebling H."/>
            <person name="Edwards K."/>
            <person name="Eickbush T."/>
            <person name="Evans J.D."/>
            <person name="Filipski A."/>
            <person name="Findeiss S."/>
            <person name="Freyhult E."/>
            <person name="Fulton L."/>
            <person name="Fulton R."/>
            <person name="Garcia A.C."/>
            <person name="Gardiner A."/>
            <person name="Garfield D.A."/>
            <person name="Garvin B.E."/>
            <person name="Gibson G."/>
            <person name="Gilbert D."/>
            <person name="Gnerre S."/>
            <person name="Godfrey J."/>
            <person name="Good R."/>
            <person name="Gotea V."/>
            <person name="Gravely B."/>
            <person name="Greenberg A.J."/>
            <person name="Griffiths-Jones S."/>
            <person name="Gross S."/>
            <person name="Guigo R."/>
            <person name="Gustafson E.A."/>
            <person name="Haerty W."/>
            <person name="Hahn M.W."/>
            <person name="Halligan D.L."/>
            <person name="Halpern A.L."/>
            <person name="Halter G.M."/>
            <person name="Han M.V."/>
            <person name="Heger A."/>
            <person name="Hillier L."/>
            <person name="Hinrichs A.S."/>
            <person name="Holmes I."/>
            <person name="Hoskins R.A."/>
            <person name="Hubisz M.J."/>
            <person name="Hultmark D."/>
            <person name="Huntley M.A."/>
            <person name="Jaffe D.B."/>
            <person name="Jagadeeshan S."/>
            <person name="Jeck W.R."/>
            <person name="Johnson J."/>
            <person name="Jones C.D."/>
            <person name="Jordan W.C."/>
            <person name="Karpen G.H."/>
            <person name="Kataoka E."/>
            <person name="Keightley P.D."/>
            <person name="Kheradpour P."/>
            <person name="Kirkness E.F."/>
            <person name="Koerich L.B."/>
            <person name="Kristiansen K."/>
            <person name="Kudrna D."/>
            <person name="Kulathinal R.J."/>
            <person name="Kumar S."/>
            <person name="Kwok R."/>
            <person name="Lander E."/>
            <person name="Langley C.H."/>
            <person name="Lapoint R."/>
            <person name="Lazzaro B.P."/>
            <person name="Lee S.J."/>
            <person name="Levesque L."/>
            <person name="Li R."/>
            <person name="Lin C.F."/>
            <person name="Lin M.F."/>
            <person name="Lindblad-Toh K."/>
            <person name="Llopart A."/>
            <person name="Long M."/>
            <person name="Low L."/>
            <person name="Lozovsky E."/>
            <person name="Lu J."/>
            <person name="Luo M."/>
            <person name="Machado C.A."/>
            <person name="Makalowski W."/>
            <person name="Marzo M."/>
            <person name="Matsuda M."/>
            <person name="Matzkin L."/>
            <person name="McAllister B."/>
            <person name="McBride C.S."/>
            <person name="McKernan B."/>
            <person name="McKernan K."/>
            <person name="Mendez-Lago M."/>
            <person name="Minx P."/>
            <person name="Mollenhauer M.U."/>
            <person name="Montooth K."/>
            <person name="Mount S.M."/>
            <person name="Mu X."/>
            <person name="Myers E."/>
            <person name="Negre B."/>
            <person name="Newfeld S."/>
            <person name="Nielsen R."/>
            <person name="Noor M.A."/>
            <person name="O'Grady P."/>
            <person name="Pachter L."/>
            <person name="Papaceit M."/>
            <person name="Parisi M.J."/>
            <person name="Parisi M."/>
            <person name="Parts L."/>
            <person name="Pedersen J.S."/>
            <person name="Pesole G."/>
            <person name="Phillippy A.M."/>
            <person name="Ponting C.P."/>
            <person name="Pop M."/>
            <person name="Porcelli D."/>
            <person name="Powell J.R."/>
            <person name="Prohaska S."/>
            <person name="Pruitt K."/>
            <person name="Puig M."/>
            <person name="Quesneville H."/>
            <person name="Ram K.R."/>
            <person name="Rand D."/>
            <person name="Rasmussen M.D."/>
            <person name="Reed L.K."/>
            <person name="Reenan R."/>
            <person name="Reily A."/>
            <person name="Remington K.A."/>
            <person name="Rieger T.T."/>
            <person name="Ritchie M.G."/>
            <person name="Robin C."/>
            <person name="Rogers Y.H."/>
            <person name="Rohde C."/>
            <person name="Rozas J."/>
            <person name="Rubenfield M.J."/>
            <person name="Ruiz A."/>
            <person name="Russo S."/>
            <person name="Salzberg S.L."/>
            <person name="Sanchez-Gracia A."/>
            <person name="Saranga D.J."/>
            <person name="Sato H."/>
            <person name="Schaeffer S.W."/>
            <person name="Schatz M.C."/>
            <person name="Schlenke T."/>
            <person name="Schwartz R."/>
            <person name="Segarra C."/>
            <person name="Singh R.S."/>
            <person name="Sirot L."/>
            <person name="Sirota M."/>
            <person name="Sisneros N.B."/>
            <person name="Smith C.D."/>
            <person name="Smith T.F."/>
            <person name="Spieth J."/>
            <person name="Stage D.E."/>
            <person name="Stark A."/>
            <person name="Stephan W."/>
            <person name="Strausberg R.L."/>
            <person name="Strempel S."/>
            <person name="Sturgill D."/>
            <person name="Sutton G."/>
            <person name="Sutton G.G."/>
            <person name="Tao W."/>
            <person name="Teichmann S."/>
            <person name="Tobari Y.N."/>
            <person name="Tomimura Y."/>
            <person name="Tsolas J.M."/>
            <person name="Valente V.L."/>
            <person name="Venter E."/>
            <person name="Venter J.C."/>
            <person name="Vicario S."/>
            <person name="Vieira F.G."/>
            <person name="Vilella A.J."/>
            <person name="Villasante A."/>
            <person name="Walenz B."/>
            <person name="Wang J."/>
            <person name="Wasserman M."/>
            <person name="Watts T."/>
            <person name="Wilson D."/>
            <person name="Wilson R.K."/>
            <person name="Wing R.A."/>
            <person name="Wolfner M.F."/>
            <person name="Wong A."/>
            <person name="Wong G.K."/>
            <person name="Wu C.I."/>
            <person name="Wu G."/>
            <person name="Yamamoto D."/>
            <person name="Yang H.P."/>
            <person name="Yang S.P."/>
            <person name="Yorke J.A."/>
            <person name="Yoshida K."/>
            <person name="Zdobnov E."/>
            <person name="Zhang P."/>
            <person name="Zhang Y."/>
            <person name="Zimin A.V."/>
            <person name="Baldwin J."/>
            <person name="Abdouelleil A."/>
            <person name="Abdulkadir J."/>
            <person name="Abebe A."/>
            <person name="Abera B."/>
            <person name="Abreu J."/>
            <person name="Acer S.C."/>
            <person name="Aftuck L."/>
            <person name="Alexander A."/>
            <person name="An P."/>
            <person name="Anderson E."/>
            <person name="Anderson S."/>
            <person name="Arachi H."/>
            <person name="Azer M."/>
            <person name="Bachantsang P."/>
            <person name="Barry A."/>
            <person name="Bayul T."/>
            <person name="Berlin A."/>
            <person name="Bessette D."/>
            <person name="Bloom T."/>
            <person name="Blye J."/>
            <person name="Boguslavskiy L."/>
            <person name="Bonnet C."/>
            <person name="Boukhgalter B."/>
            <person name="Bourzgui I."/>
            <person name="Brown A."/>
            <person name="Cahill P."/>
            <person name="Channer S."/>
            <person name="Cheshatsang Y."/>
            <person name="Chuda L."/>
            <person name="Citroen M."/>
            <person name="Collymore A."/>
            <person name="Cooke P."/>
            <person name="Costello M."/>
            <person name="D'Aco K."/>
            <person name="Daza R."/>
            <person name="De Haan G."/>
            <person name="DeGray S."/>
            <person name="DeMaso C."/>
            <person name="Dhargay N."/>
            <person name="Dooley K."/>
            <person name="Dooley E."/>
            <person name="Doricent M."/>
            <person name="Dorje P."/>
            <person name="Dorjee K."/>
            <person name="Dupes A."/>
            <person name="Elong R."/>
            <person name="Falk J."/>
            <person name="Farina A."/>
            <person name="Faro S."/>
            <person name="Ferguson D."/>
            <person name="Fisher S."/>
            <person name="Foley C.D."/>
            <person name="Franke A."/>
            <person name="Friedrich D."/>
            <person name="Gadbois L."/>
            <person name="Gearin G."/>
            <person name="Gearin C.R."/>
            <person name="Giannoukos G."/>
            <person name="Goode T."/>
            <person name="Graham J."/>
            <person name="Grandbois E."/>
            <person name="Grewal S."/>
            <person name="Gyaltsen K."/>
            <person name="Hafez N."/>
            <person name="Hagos B."/>
            <person name="Hall J."/>
            <person name="Henson C."/>
            <person name="Hollinger A."/>
            <person name="Honan T."/>
            <person name="Huard M.D."/>
            <person name="Hughes L."/>
            <person name="Hurhula B."/>
            <person name="Husby M.E."/>
            <person name="Kamat A."/>
            <person name="Kanga B."/>
            <person name="Kashin S."/>
            <person name="Khazanovich D."/>
            <person name="Kisner P."/>
            <person name="Lance K."/>
            <person name="Lara M."/>
            <person name="Lee W."/>
            <person name="Lennon N."/>
            <person name="Letendre F."/>
            <person name="LeVine R."/>
            <person name="Lipovsky A."/>
            <person name="Liu X."/>
            <person name="Liu J."/>
            <person name="Liu S."/>
            <person name="Lokyitsang T."/>
            <person name="Lokyitsang Y."/>
            <person name="Lubonja R."/>
            <person name="Lui A."/>
            <person name="MacDonald P."/>
            <person name="Magnisalis V."/>
            <person name="Maru K."/>
            <person name="Matthews C."/>
            <person name="McCusker W."/>
            <person name="McDonough S."/>
            <person name="Mehta T."/>
            <person name="Meldrim J."/>
            <person name="Meneus L."/>
            <person name="Mihai O."/>
            <person name="Mihalev A."/>
            <person name="Mihova T."/>
            <person name="Mittelman R."/>
            <person name="Mlenga V."/>
            <person name="Montmayeur A."/>
            <person name="Mulrain L."/>
            <person name="Navidi A."/>
            <person name="Naylor J."/>
            <person name="Negash T."/>
            <person name="Nguyen T."/>
            <person name="Nguyen N."/>
            <person name="Nicol R."/>
            <person name="Norbu C."/>
            <person name="Norbu N."/>
            <person name="Novod N."/>
            <person name="O'Neill B."/>
            <person name="Osman S."/>
            <person name="Markiewicz E."/>
            <person name="Oyono O.L."/>
            <person name="Patti C."/>
            <person name="Phunkhang P."/>
            <person name="Pierre F."/>
            <person name="Priest M."/>
            <person name="Raghuraman S."/>
            <person name="Rege F."/>
            <person name="Reyes R."/>
            <person name="Rise C."/>
            <person name="Rogov P."/>
            <person name="Ross K."/>
            <person name="Ryan E."/>
            <person name="Settipalli S."/>
            <person name="Shea T."/>
            <person name="Sherpa N."/>
            <person name="Shi L."/>
            <person name="Shih D."/>
            <person name="Sparrow T."/>
            <person name="Spaulding J."/>
            <person name="Stalker J."/>
            <person name="Stange-Thomann N."/>
            <person name="Stavropoulos S."/>
            <person name="Stone C."/>
            <person name="Strader C."/>
            <person name="Tesfaye S."/>
            <person name="Thomson T."/>
            <person name="Thoulutsang Y."/>
            <person name="Thoulutsang D."/>
            <person name="Topham K."/>
            <person name="Topping I."/>
            <person name="Tsamla T."/>
            <person name="Vassiliev H."/>
            <person name="Vo A."/>
            <person name="Wangchuk T."/>
            <person name="Wangdi T."/>
            <person name="Weiand M."/>
            <person name="Wilkinson J."/>
            <person name="Wilson A."/>
            <person name="Yadav S."/>
            <person name="Young G."/>
            <person name="Yu Q."/>
            <person name="Zembek L."/>
            <person name="Zhong D."/>
            <person name="Zimmer A."/>
            <person name="Zwirko Z."/>
            <person name="Jaffe D.B."/>
            <person name="Alvarez P."/>
            <person name="Brockman W."/>
            <person name="Butler J."/>
            <person name="Chin C."/>
            <person name="Gnerre S."/>
            <person name="Grabherr M."/>
            <person name="Kleber M."/>
            <person name="Mauceli E."/>
            <person name="MacCallum I."/>
        </authorList>
    </citation>
    <scope>NUCLEOTIDE SEQUENCE [LARGE SCALE GENOMIC DNA]</scope>
    <source>
        <strain evidence="18">Tucson 15010-1051.87</strain>
    </source>
</reference>
<dbReference type="Gene3D" id="1.20.1050.20">
    <property type="entry name" value="STAT transcription factor, all-alpha domain"/>
    <property type="match status" value="1"/>
</dbReference>
<dbReference type="SUPFAM" id="SSF47655">
    <property type="entry name" value="STAT"/>
    <property type="match status" value="1"/>
</dbReference>
<evidence type="ECO:0000256" key="13">
    <source>
        <dbReference type="ARBA" id="ARBA00067653"/>
    </source>
</evidence>
<dbReference type="FunCoup" id="A0A0Q9WFM5">
    <property type="interactions" value="982"/>
</dbReference>
<keyword evidence="4" id="KW-0963">Cytoplasm</keyword>
<dbReference type="InterPro" id="IPR000980">
    <property type="entry name" value="SH2"/>
</dbReference>
<keyword evidence="6 14" id="KW-0727">SH2 domain</keyword>
<comment type="subcellular location">
    <subcellularLocation>
        <location evidence="2">Cytoplasm</location>
    </subcellularLocation>
    <subcellularLocation>
        <location evidence="1">Nucleus</location>
    </subcellularLocation>
</comment>
<dbReference type="InterPro" id="IPR036535">
    <property type="entry name" value="STAT_N_sf"/>
</dbReference>
<proteinExistence type="inferred from homology"/>
<name>A0A0Q9WFM5_DROVI</name>
<dbReference type="STRING" id="7244.A0A0Q9WFM5"/>
<evidence type="ECO:0000256" key="12">
    <source>
        <dbReference type="ARBA" id="ARBA00064301"/>
    </source>
</evidence>
<dbReference type="GO" id="GO:0005634">
    <property type="term" value="C:nucleus"/>
    <property type="evidence" value="ECO:0007669"/>
    <property type="project" value="UniProtKB-SubCell"/>
</dbReference>
<keyword evidence="11" id="KW-0539">Nucleus</keyword>
<dbReference type="SUPFAM" id="SSF49417">
    <property type="entry name" value="p53-like transcription factors"/>
    <property type="match status" value="1"/>
</dbReference>
<evidence type="ECO:0000256" key="8">
    <source>
        <dbReference type="ARBA" id="ARBA00023125"/>
    </source>
</evidence>
<dbReference type="Gene3D" id="1.10.238.10">
    <property type="entry name" value="EF-hand"/>
    <property type="match status" value="1"/>
</dbReference>
<dbReference type="Proteomes" id="UP000008792">
    <property type="component" value="Unassembled WGS sequence"/>
</dbReference>
<dbReference type="InterPro" id="IPR013799">
    <property type="entry name" value="STAT_TF_prot_interaction"/>
</dbReference>
<dbReference type="InterPro" id="IPR048988">
    <property type="entry name" value="STAT_linker"/>
</dbReference>
<dbReference type="GO" id="GO:0007166">
    <property type="term" value="P:cell surface receptor signaling pathway"/>
    <property type="evidence" value="ECO:0007669"/>
    <property type="project" value="UniProtKB-ARBA"/>
</dbReference>
<evidence type="ECO:0000256" key="6">
    <source>
        <dbReference type="ARBA" id="ARBA00022999"/>
    </source>
</evidence>
<feature type="domain" description="SH2" evidence="16">
    <location>
        <begin position="608"/>
        <end position="672"/>
    </location>
</feature>
<evidence type="ECO:0000256" key="7">
    <source>
        <dbReference type="ARBA" id="ARBA00023015"/>
    </source>
</evidence>
<evidence type="ECO:0000256" key="5">
    <source>
        <dbReference type="ARBA" id="ARBA00022553"/>
    </source>
</evidence>
<dbReference type="Pfam" id="PF21354">
    <property type="entry name" value="STAT_linker"/>
    <property type="match status" value="1"/>
</dbReference>
<evidence type="ECO:0000256" key="14">
    <source>
        <dbReference type="PROSITE-ProRule" id="PRU00191"/>
    </source>
</evidence>
<keyword evidence="5" id="KW-0597">Phosphoprotein</keyword>
<dbReference type="GO" id="GO:0005737">
    <property type="term" value="C:cytoplasm"/>
    <property type="evidence" value="ECO:0007669"/>
    <property type="project" value="UniProtKB-SubCell"/>
</dbReference>
<evidence type="ECO:0000256" key="15">
    <source>
        <dbReference type="SAM" id="MobiDB-lite"/>
    </source>
</evidence>
<dbReference type="InterPro" id="IPR008967">
    <property type="entry name" value="p53-like_TF_DNA-bd_sf"/>
</dbReference>
<evidence type="ECO:0000256" key="4">
    <source>
        <dbReference type="ARBA" id="ARBA00022490"/>
    </source>
</evidence>
<keyword evidence="8" id="KW-0238">DNA-binding</keyword>
<dbReference type="InterPro" id="IPR001217">
    <property type="entry name" value="STAT"/>
</dbReference>
<evidence type="ECO:0000256" key="1">
    <source>
        <dbReference type="ARBA" id="ARBA00004123"/>
    </source>
</evidence>
<dbReference type="FunFam" id="2.60.40.630:FF:000003">
    <property type="entry name" value="Signal transducer and transcription activator 6"/>
    <property type="match status" value="1"/>
</dbReference>
<accession>A0A0Q9WFM5</accession>
<dbReference type="Pfam" id="PF02865">
    <property type="entry name" value="STAT_int"/>
    <property type="match status" value="1"/>
</dbReference>
<evidence type="ECO:0000259" key="16">
    <source>
        <dbReference type="PROSITE" id="PS50001"/>
    </source>
</evidence>
<keyword evidence="18" id="KW-1185">Reference proteome</keyword>
<dbReference type="EMBL" id="CH940650">
    <property type="protein sequence ID" value="KRF83325.1"/>
    <property type="molecule type" value="Genomic_DNA"/>
</dbReference>
<evidence type="ECO:0000313" key="18">
    <source>
        <dbReference type="Proteomes" id="UP000008792"/>
    </source>
</evidence>
<keyword evidence="7" id="KW-0805">Transcription regulation</keyword>
<evidence type="ECO:0000313" key="17">
    <source>
        <dbReference type="EMBL" id="KRF83325.1"/>
    </source>
</evidence>
<dbReference type="PANTHER" id="PTHR11801">
    <property type="entry name" value="SIGNAL TRANSDUCER AND ACTIVATOR OF TRANSCRIPTION"/>
    <property type="match status" value="1"/>
</dbReference>
<dbReference type="Pfam" id="PF01017">
    <property type="entry name" value="STAT_alpha"/>
    <property type="match status" value="1"/>
</dbReference>
<dbReference type="AlphaFoldDB" id="A0A0Q9WFM5"/>
<dbReference type="InterPro" id="IPR013800">
    <property type="entry name" value="STAT_TF_alpha"/>
</dbReference>
<evidence type="ECO:0000256" key="3">
    <source>
        <dbReference type="ARBA" id="ARBA00005586"/>
    </source>
</evidence>
<dbReference type="OrthoDB" id="19300at2759"/>
<dbReference type="CDD" id="cd14786">
    <property type="entry name" value="STAT_CCD"/>
    <property type="match status" value="1"/>
</dbReference>
<dbReference type="Gene3D" id="2.60.40.630">
    <property type="entry name" value="STAT transcription factor, DNA-binding domain"/>
    <property type="match status" value="1"/>
</dbReference>
<sequence>MSSMSLWKRISSHADCEQRMAAYYNKKGLYDLRLCLAPWIEDRIMSEQITPNSTNQLERVAIKFIEDLQQKLLSTRASDQVLKYRLVELCALIQRTPALELYTHLRSGLQKELQLAAEKSVAVAAAGQSMPLNTYNMNNAVSAAAAVVGMNGGYVDTSDLLGVAGSSPVAAGMSTGIMHNMGENATAGPMATPKVELYEVHHQIMHSLNEFSRCTDSLKVLVQSYRYMINAPNSPEAETLFKRLIEEKSSLVARLRRSFLYYDSLQDMVIAELKNWRRQQALAGNGAHFSENMLDDIQRCFELLESFVIHLLSAVKETIFVRLMNDDPDLNCLLEQVQVAQKNLVCSAFIVDKQPPQVMKTNTRFAASVRWLLGSQLGIQMNPPTVECIIMSELQAQRFVTRGTHMDVTHSSLAGQSSGEIQNCSSTMEYQENNHVFSASFRNMQLKKIKRAEKKGTESVMDEKFALFFYATTTVNDYQIRVWTLSLPVVVIVHGNQEPQSWATITWDNAFADIVRDPFVVTDRVTWRQLSVALNTKFGSCTQRALTSENLEFLFEKLHRDNIVGERNNEHISWNQFCKEPLPDRTFTFWEWFFAIMKLTKDHLLSMWKAGRITGFINKAKAHDDLLRAVTGIGTFLLRFSDSELGGVTIAYVNECGSVTMLSPWTARDFQILNLADRIRDLEMLRCLHPTDINVQPLDRDLAFGDFYTQRTEPTPRVDGYVPSTIRVQVRTTGDTGSISGTPHHPMQSPPQDSMSMGNYSPPSGIMFYNPSSVATTSYNRDDSDSDDSSVARELENYVNNTAPDDPILGQISHTILNVCANGHEAQWMMPTKSAYAVPSPYNQTVQY</sequence>
<protein>
    <recommendedName>
        <fullName evidence="13">Signal transducer and transcription activator</fullName>
    </recommendedName>
</protein>
<dbReference type="CDD" id="cd14801">
    <property type="entry name" value="STAT_DBD"/>
    <property type="match status" value="1"/>
</dbReference>
<keyword evidence="9" id="KW-0010">Activator</keyword>
<dbReference type="PROSITE" id="PS50001">
    <property type="entry name" value="SH2"/>
    <property type="match status" value="1"/>
</dbReference>
<dbReference type="CDD" id="cd09919">
    <property type="entry name" value="SH2_STAT_family"/>
    <property type="match status" value="1"/>
</dbReference>
<comment type="subunit">
    <text evidence="12">Forms a homodimer or a heterodimer with a related family member.</text>
</comment>
<organism evidence="17 18">
    <name type="scientific">Drosophila virilis</name>
    <name type="common">Fruit fly</name>
    <dbReference type="NCBI Taxonomy" id="7244"/>
    <lineage>
        <taxon>Eukaryota</taxon>
        <taxon>Metazoa</taxon>
        <taxon>Ecdysozoa</taxon>
        <taxon>Arthropoda</taxon>
        <taxon>Hexapoda</taxon>
        <taxon>Insecta</taxon>
        <taxon>Pterygota</taxon>
        <taxon>Neoptera</taxon>
        <taxon>Endopterygota</taxon>
        <taxon>Diptera</taxon>
        <taxon>Brachycera</taxon>
        <taxon>Muscomorpha</taxon>
        <taxon>Ephydroidea</taxon>
        <taxon>Drosophilidae</taxon>
        <taxon>Drosophila</taxon>
    </lineage>
</organism>
<dbReference type="Pfam" id="PF02864">
    <property type="entry name" value="STAT_bind"/>
    <property type="match status" value="1"/>
</dbReference>
<dbReference type="Gene3D" id="1.10.532.10">
    <property type="entry name" value="STAT transcription factor, N-terminal domain"/>
    <property type="match status" value="1"/>
</dbReference>
<dbReference type="GO" id="GO:0001228">
    <property type="term" value="F:DNA-binding transcription activator activity, RNA polymerase II-specific"/>
    <property type="evidence" value="ECO:0007669"/>
    <property type="project" value="UniProtKB-ARBA"/>
</dbReference>
<feature type="region of interest" description="Disordered" evidence="15">
    <location>
        <begin position="733"/>
        <end position="755"/>
    </location>
</feature>
<dbReference type="SMART" id="SM00964">
    <property type="entry name" value="STAT_int"/>
    <property type="match status" value="1"/>
</dbReference>
<dbReference type="SMR" id="A0A0Q9WFM5"/>
<evidence type="ECO:0000256" key="9">
    <source>
        <dbReference type="ARBA" id="ARBA00023159"/>
    </source>
</evidence>
<evidence type="ECO:0000256" key="10">
    <source>
        <dbReference type="ARBA" id="ARBA00023163"/>
    </source>
</evidence>
<dbReference type="InterPro" id="IPR013801">
    <property type="entry name" value="STAT_TF_DNA-bd"/>
</dbReference>
<dbReference type="FunFam" id="1.10.238.10:FF:000029">
    <property type="entry name" value="Signal transducer and transcription activator 6"/>
    <property type="match status" value="1"/>
</dbReference>
<keyword evidence="10" id="KW-0804">Transcription</keyword>
<dbReference type="SUPFAM" id="SSF55550">
    <property type="entry name" value="SH2 domain"/>
    <property type="match status" value="1"/>
</dbReference>
<dbReference type="InterPro" id="IPR015988">
    <property type="entry name" value="STAT_TF_CC"/>
</dbReference>
<dbReference type="InterPro" id="IPR012345">
    <property type="entry name" value="STAT_TF_DNA-bd_N"/>
</dbReference>
<gene>
    <name evidence="17" type="primary">Dvir\GJ24191</name>
    <name evidence="17" type="ORF">Dvir_GJ24191</name>
</gene>
<evidence type="ECO:0000256" key="11">
    <source>
        <dbReference type="ARBA" id="ARBA00023242"/>
    </source>
</evidence>
<dbReference type="SUPFAM" id="SSF48092">
    <property type="entry name" value="Transcription factor STAT-4 N-domain"/>
    <property type="match status" value="1"/>
</dbReference>
<comment type="similarity">
    <text evidence="3">Belongs to the transcription factor STAT family.</text>
</comment>
<dbReference type="InParanoid" id="A0A0Q9WFM5"/>
<evidence type="ECO:0000256" key="2">
    <source>
        <dbReference type="ARBA" id="ARBA00004496"/>
    </source>
</evidence>
<dbReference type="InterPro" id="IPR036860">
    <property type="entry name" value="SH2_dom_sf"/>
</dbReference>
<dbReference type="Gene3D" id="3.30.505.10">
    <property type="entry name" value="SH2 domain"/>
    <property type="match status" value="1"/>
</dbReference>